<evidence type="ECO:0000313" key="3">
    <source>
        <dbReference type="Proteomes" id="UP001160142"/>
    </source>
</evidence>
<feature type="transmembrane region" description="Helical" evidence="1">
    <location>
        <begin position="216"/>
        <end position="235"/>
    </location>
</feature>
<dbReference type="Proteomes" id="UP001160142">
    <property type="component" value="Unassembled WGS sequence"/>
</dbReference>
<keyword evidence="1" id="KW-1133">Transmembrane helix</keyword>
<keyword evidence="1" id="KW-0812">Transmembrane</keyword>
<keyword evidence="1" id="KW-0472">Membrane</keyword>
<feature type="transmembrane region" description="Helical" evidence="1">
    <location>
        <begin position="12"/>
        <end position="37"/>
    </location>
</feature>
<name>A0ABT6KMP1_9MICO</name>
<feature type="transmembrane region" description="Helical" evidence="1">
    <location>
        <begin position="292"/>
        <end position="314"/>
    </location>
</feature>
<evidence type="ECO:0000313" key="2">
    <source>
        <dbReference type="EMBL" id="MDH6181278.1"/>
    </source>
</evidence>
<dbReference type="RefSeq" id="WP_322133595.1">
    <property type="nucleotide sequence ID" value="NZ_CP085036.1"/>
</dbReference>
<accession>A0ABT6KMP1</accession>
<proteinExistence type="predicted"/>
<sequence>MDAATRTPRWRRITGIAMIAIGAVVAPVALVSAWAVAELTDTETFVDTFAPLGASDEVQQFLSGRVTAAIEEQIDFEAVSESIVGTIVPTDGVVGSLATTTLNGVVEQSVRQLVAGGVSRVVESEAFSTLWEESLRLSHTAIVSALSGTDDSALTLDGDGRLGIQLAPIIERVKGALVEGGLGFAAQIPASDRTVVIVQSDALANLQTAYRIATVVASWLPWLALALVAGGLFVAGASIRSLILSAGGVAVAMIVLLLGLGVGRGVVVQEFTAAGVPDTVASILFDQVVGGIYAASVTVIIVVLLIAGAAWLFGPFDVTARLRRRSISADATEG</sequence>
<protein>
    <recommendedName>
        <fullName evidence="4">Integral membrane protein</fullName>
    </recommendedName>
</protein>
<organism evidence="2 3">
    <name type="scientific">Antiquaquibacter oligotrophicus</name>
    <dbReference type="NCBI Taxonomy" id="2880260"/>
    <lineage>
        <taxon>Bacteria</taxon>
        <taxon>Bacillati</taxon>
        <taxon>Actinomycetota</taxon>
        <taxon>Actinomycetes</taxon>
        <taxon>Micrococcales</taxon>
        <taxon>Microbacteriaceae</taxon>
        <taxon>Antiquaquibacter</taxon>
    </lineage>
</organism>
<keyword evidence="3" id="KW-1185">Reference proteome</keyword>
<comment type="caution">
    <text evidence="2">The sequence shown here is derived from an EMBL/GenBank/DDBJ whole genome shotgun (WGS) entry which is preliminary data.</text>
</comment>
<evidence type="ECO:0000256" key="1">
    <source>
        <dbReference type="SAM" id="Phobius"/>
    </source>
</evidence>
<dbReference type="EMBL" id="JARXVQ010000001">
    <property type="protein sequence ID" value="MDH6181278.1"/>
    <property type="molecule type" value="Genomic_DNA"/>
</dbReference>
<feature type="transmembrane region" description="Helical" evidence="1">
    <location>
        <begin position="242"/>
        <end position="262"/>
    </location>
</feature>
<gene>
    <name evidence="2" type="ORF">M2152_001460</name>
</gene>
<reference evidence="2 3" key="1">
    <citation type="submission" date="2023-04" db="EMBL/GenBank/DDBJ databases">
        <title>Genome Encyclopedia of Bacteria and Archaea VI: Functional Genomics of Type Strains.</title>
        <authorList>
            <person name="Whitman W."/>
        </authorList>
    </citation>
    <scope>NUCLEOTIDE SEQUENCE [LARGE SCALE GENOMIC DNA]</scope>
    <source>
        <strain evidence="2 3">SG_E_30_P1</strain>
    </source>
</reference>
<evidence type="ECO:0008006" key="4">
    <source>
        <dbReference type="Google" id="ProtNLM"/>
    </source>
</evidence>